<evidence type="ECO:0000313" key="4">
    <source>
        <dbReference type="Proteomes" id="UP001589670"/>
    </source>
</evidence>
<evidence type="ECO:0000313" key="3">
    <source>
        <dbReference type="EMBL" id="MFB9151658.1"/>
    </source>
</evidence>
<gene>
    <name evidence="3" type="ORF">ACFFU4_18060</name>
</gene>
<dbReference type="Pfam" id="PF03432">
    <property type="entry name" value="Relaxase"/>
    <property type="match status" value="1"/>
</dbReference>
<feature type="compositionally biased region" description="Basic and acidic residues" evidence="1">
    <location>
        <begin position="459"/>
        <end position="523"/>
    </location>
</feature>
<proteinExistence type="predicted"/>
<name>A0ABV5I4P5_9RHOB</name>
<feature type="compositionally biased region" description="Basic and acidic residues" evidence="1">
    <location>
        <begin position="435"/>
        <end position="448"/>
    </location>
</feature>
<feature type="compositionally biased region" description="Low complexity" evidence="1">
    <location>
        <begin position="423"/>
        <end position="434"/>
    </location>
</feature>
<feature type="region of interest" description="Disordered" evidence="1">
    <location>
        <begin position="423"/>
        <end position="562"/>
    </location>
</feature>
<dbReference type="Proteomes" id="UP001589670">
    <property type="component" value="Unassembled WGS sequence"/>
</dbReference>
<evidence type="ECO:0000256" key="1">
    <source>
        <dbReference type="SAM" id="MobiDB-lite"/>
    </source>
</evidence>
<reference evidence="3 4" key="1">
    <citation type="submission" date="2024-09" db="EMBL/GenBank/DDBJ databases">
        <authorList>
            <person name="Sun Q."/>
            <person name="Mori K."/>
        </authorList>
    </citation>
    <scope>NUCLEOTIDE SEQUENCE [LARGE SCALE GENOMIC DNA]</scope>
    <source>
        <strain evidence="3 4">CECT 9424</strain>
    </source>
</reference>
<feature type="region of interest" description="Disordered" evidence="1">
    <location>
        <begin position="248"/>
        <end position="295"/>
    </location>
</feature>
<sequence length="562" mass="63478">MILKGSARSGGSDLATHLLNAYDNEQVELADIRGTIADDLHGAFAEFEAVASGTKAQKPLYSLSVNPSEPLTREQYIEAVEAIENKLGLTGQPRAIVFHIKDGREHCHVVWSRIDGAEMKAIHMAHDRRKLCDMAVHLAEQYGHELPEGLKAWKQREQFKKDKLEATLAENAQQKKSGITPEQRREDITAAYREADSASAFRHALEERGYILARGDRRAFAVVDWFGDVHSLSRYLKDVPRKEMRARMKSLDPLSLPSVEQAKEQARAQQKASAERAREQRAAQEDAVKRRSAEKRAAMERVQSARWLALSQMEQALFLTQQQERMALHAAQQTEASGMVFRMRAKVADLVAGTPALQSVLGHIAGRAGLDPRERHKLENEALDRRHEREKIALEGRKKALDKIDRRERMALERDLKREALAARAAPVARAAPQQREKGTRTDPRLLQEDGLGAAFNDKAVEEARGGRGDGETEGEGRRLRDSWDQAQKQDKRPHRTDPRLLEDDALRAEFDEAAQARRHDSTDEGEGEDGRSRRKSWKQRAQEKGHRRGRGRGYGMKRDGD</sequence>
<feature type="compositionally biased region" description="Basic and acidic residues" evidence="1">
    <location>
        <begin position="273"/>
        <end position="295"/>
    </location>
</feature>
<accession>A0ABV5I4P5</accession>
<protein>
    <submittedName>
        <fullName evidence="3">Relaxase/mobilization nuclease domain-containing protein</fullName>
    </submittedName>
</protein>
<dbReference type="EMBL" id="JBHMEC010000038">
    <property type="protein sequence ID" value="MFB9151658.1"/>
    <property type="molecule type" value="Genomic_DNA"/>
</dbReference>
<evidence type="ECO:0000259" key="2">
    <source>
        <dbReference type="Pfam" id="PF03432"/>
    </source>
</evidence>
<comment type="caution">
    <text evidence="3">The sequence shown here is derived from an EMBL/GenBank/DDBJ whole genome shotgun (WGS) entry which is preliminary data.</text>
</comment>
<keyword evidence="4" id="KW-1185">Reference proteome</keyword>
<dbReference type="InterPro" id="IPR005094">
    <property type="entry name" value="Endonuclease_MobA/VirD2"/>
</dbReference>
<dbReference type="RefSeq" id="WP_377071289.1">
    <property type="nucleotide sequence ID" value="NZ_JBHMEC010000038.1"/>
</dbReference>
<organism evidence="3 4">
    <name type="scientific">Roseovarius ramblicola</name>
    <dbReference type="NCBI Taxonomy" id="2022336"/>
    <lineage>
        <taxon>Bacteria</taxon>
        <taxon>Pseudomonadati</taxon>
        <taxon>Pseudomonadota</taxon>
        <taxon>Alphaproteobacteria</taxon>
        <taxon>Rhodobacterales</taxon>
        <taxon>Roseobacteraceae</taxon>
        <taxon>Roseovarius</taxon>
    </lineage>
</organism>
<feature type="domain" description="MobA/VirD2-like nuclease" evidence="2">
    <location>
        <begin position="25"/>
        <end position="143"/>
    </location>
</feature>